<sequence>MRRMIISRRVWLALAASAIAVAVVLIVRSRRRPALPAPVRREDAPVRREDAPAEPAASAGPPVDRWPPAPVLGTPTDEDLARYAAAGPPRIPAFLQGGHDRPVREPLDEATRRRLTRWGAAALALCLVAGGGRLVESAVFSKEPELSWGPSQEEVCPTDPSRSQATCLFAELHPGSTMSGPEEPVPGPWAVPDPDCHPPSRVFPVLAPDPKVTRAVDRQWRRIERWLRTHAPRSHRTLAGPADPAAVAAVEARMGRRLPGDLRASLLRHDGAVTTKDTWGFGFLGNTSLSVQETLETWRGLCDVDDEDYGGEESDPRSQWWDGRMLPVGADGSGDHLVVDSVRRDVGDTDHEGSLDFTPGGVRIRSYHALLKAVADALEKGRAIGYWKPEVVGGELEWTVLPSRKGDS</sequence>
<dbReference type="AlphaFoldDB" id="A0A7Y6I4X1"/>
<dbReference type="PANTHER" id="PTHR47432:SF1">
    <property type="entry name" value="CELL WALL ASSEMBLY REGULATOR SMI1"/>
    <property type="match status" value="1"/>
</dbReference>
<feature type="region of interest" description="Disordered" evidence="1">
    <location>
        <begin position="37"/>
        <end position="70"/>
    </location>
</feature>
<dbReference type="InterPro" id="IPR018958">
    <property type="entry name" value="Knr4/Smi1-like_dom"/>
</dbReference>
<dbReference type="SUPFAM" id="SSF160631">
    <property type="entry name" value="SMI1/KNR4-like"/>
    <property type="match status" value="1"/>
</dbReference>
<evidence type="ECO:0000313" key="4">
    <source>
        <dbReference type="Proteomes" id="UP000586042"/>
    </source>
</evidence>
<dbReference type="InterPro" id="IPR037883">
    <property type="entry name" value="Knr4/Smi1-like_sf"/>
</dbReference>
<feature type="compositionally biased region" description="Basic and acidic residues" evidence="1">
    <location>
        <begin position="39"/>
        <end position="51"/>
    </location>
</feature>
<dbReference type="Pfam" id="PF09346">
    <property type="entry name" value="SMI1_KNR4"/>
    <property type="match status" value="1"/>
</dbReference>
<dbReference type="InterPro" id="IPR051873">
    <property type="entry name" value="KNR4/SMI1_regulator"/>
</dbReference>
<dbReference type="PANTHER" id="PTHR47432">
    <property type="entry name" value="CELL WALL ASSEMBLY REGULATOR SMI1"/>
    <property type="match status" value="1"/>
</dbReference>
<comment type="caution">
    <text evidence="3">The sequence shown here is derived from an EMBL/GenBank/DDBJ whole genome shotgun (WGS) entry which is preliminary data.</text>
</comment>
<feature type="compositionally biased region" description="Low complexity" evidence="1">
    <location>
        <begin position="53"/>
        <end position="63"/>
    </location>
</feature>
<dbReference type="SMART" id="SM00860">
    <property type="entry name" value="SMI1_KNR4"/>
    <property type="match status" value="1"/>
</dbReference>
<keyword evidence="4" id="KW-1185">Reference proteome</keyword>
<evidence type="ECO:0000259" key="2">
    <source>
        <dbReference type="SMART" id="SM00860"/>
    </source>
</evidence>
<accession>A0A7Y6I4X1</accession>
<reference evidence="3 4" key="1">
    <citation type="submission" date="2020-06" db="EMBL/GenBank/DDBJ databases">
        <title>Nonomuraea sp. SMC257, a novel actinomycete isolated from soil.</title>
        <authorList>
            <person name="Chanama M."/>
        </authorList>
    </citation>
    <scope>NUCLEOTIDE SEQUENCE [LARGE SCALE GENOMIC DNA]</scope>
    <source>
        <strain evidence="3 4">SMC257</strain>
    </source>
</reference>
<dbReference type="Proteomes" id="UP000586042">
    <property type="component" value="Unassembled WGS sequence"/>
</dbReference>
<dbReference type="EMBL" id="JABWGN010000004">
    <property type="protein sequence ID" value="NUW31782.1"/>
    <property type="molecule type" value="Genomic_DNA"/>
</dbReference>
<proteinExistence type="predicted"/>
<feature type="domain" description="Knr4/Smi1-like" evidence="2">
    <location>
        <begin position="241"/>
        <end position="380"/>
    </location>
</feature>
<name>A0A7Y6I4X1_9ACTN</name>
<evidence type="ECO:0000313" key="3">
    <source>
        <dbReference type="EMBL" id="NUW31782.1"/>
    </source>
</evidence>
<evidence type="ECO:0000256" key="1">
    <source>
        <dbReference type="SAM" id="MobiDB-lite"/>
    </source>
</evidence>
<gene>
    <name evidence="3" type="ORF">HTZ77_10125</name>
</gene>
<organism evidence="3 4">
    <name type="scientific">Nonomuraea montanisoli</name>
    <dbReference type="NCBI Taxonomy" id="2741721"/>
    <lineage>
        <taxon>Bacteria</taxon>
        <taxon>Bacillati</taxon>
        <taxon>Actinomycetota</taxon>
        <taxon>Actinomycetes</taxon>
        <taxon>Streptosporangiales</taxon>
        <taxon>Streptosporangiaceae</taxon>
        <taxon>Nonomuraea</taxon>
    </lineage>
</organism>
<protein>
    <submittedName>
        <fullName evidence="3">SMI1/KNR4 family protein</fullName>
    </submittedName>
</protein>